<keyword evidence="2" id="KW-1185">Reference proteome</keyword>
<keyword evidence="1" id="KW-0472">Membrane</keyword>
<evidence type="ECO:0000313" key="4">
    <source>
        <dbReference type="WBParaSite" id="PgR017X_g013_t02"/>
    </source>
</evidence>
<protein>
    <submittedName>
        <fullName evidence="3 4">Uncharacterized protein</fullName>
    </submittedName>
</protein>
<accession>A0A915AWT9</accession>
<dbReference type="Proteomes" id="UP000887569">
    <property type="component" value="Unplaced"/>
</dbReference>
<evidence type="ECO:0000313" key="2">
    <source>
        <dbReference type="Proteomes" id="UP000887569"/>
    </source>
</evidence>
<dbReference type="WBParaSite" id="PgR017X_g013_t01">
    <property type="protein sequence ID" value="PgR017X_g013_t01"/>
    <property type="gene ID" value="PgR017X_g013"/>
</dbReference>
<keyword evidence="1" id="KW-1133">Transmembrane helix</keyword>
<organism evidence="2 3">
    <name type="scientific">Parascaris univalens</name>
    <name type="common">Nematode worm</name>
    <dbReference type="NCBI Taxonomy" id="6257"/>
    <lineage>
        <taxon>Eukaryota</taxon>
        <taxon>Metazoa</taxon>
        <taxon>Ecdysozoa</taxon>
        <taxon>Nematoda</taxon>
        <taxon>Chromadorea</taxon>
        <taxon>Rhabditida</taxon>
        <taxon>Spirurina</taxon>
        <taxon>Ascaridomorpha</taxon>
        <taxon>Ascaridoidea</taxon>
        <taxon>Ascarididae</taxon>
        <taxon>Parascaris</taxon>
    </lineage>
</organism>
<dbReference type="AlphaFoldDB" id="A0A915AWT9"/>
<evidence type="ECO:0000313" key="3">
    <source>
        <dbReference type="WBParaSite" id="PgR017X_g013_t01"/>
    </source>
</evidence>
<proteinExistence type="predicted"/>
<evidence type="ECO:0000256" key="1">
    <source>
        <dbReference type="SAM" id="Phobius"/>
    </source>
</evidence>
<keyword evidence="1" id="KW-0812">Transmembrane</keyword>
<reference evidence="3 4" key="1">
    <citation type="submission" date="2022-11" db="UniProtKB">
        <authorList>
            <consortium name="WormBaseParasite"/>
        </authorList>
    </citation>
    <scope>IDENTIFICATION</scope>
</reference>
<dbReference type="WBParaSite" id="PgR017X_g013_t02">
    <property type="protein sequence ID" value="PgR017X_g013_t02"/>
    <property type="gene ID" value="PgR017X_g013"/>
</dbReference>
<name>A0A915AWT9_PARUN</name>
<sequence length="61" mass="7192">MRSWFQWMIQAMINNKEHIDIVPAATSVLGVGNLLRTYFILSYLFITFRCACFIDFVLICR</sequence>
<feature type="transmembrane region" description="Helical" evidence="1">
    <location>
        <begin position="38"/>
        <end position="60"/>
    </location>
</feature>